<protein>
    <submittedName>
        <fullName evidence="1">Uncharacterized protein</fullName>
    </submittedName>
</protein>
<dbReference type="Proteomes" id="UP000243606">
    <property type="component" value="Unassembled WGS sequence"/>
</dbReference>
<dbReference type="RefSeq" id="WP_090242817.1">
    <property type="nucleotide sequence ID" value="NZ_FOQL01000003.1"/>
</dbReference>
<reference evidence="2" key="1">
    <citation type="submission" date="2016-10" db="EMBL/GenBank/DDBJ databases">
        <authorList>
            <person name="Varghese N."/>
            <person name="Submissions S."/>
        </authorList>
    </citation>
    <scope>NUCLEOTIDE SEQUENCE [LARGE SCALE GENOMIC DNA]</scope>
    <source>
        <strain evidence="2">LMG 24016</strain>
    </source>
</reference>
<dbReference type="AlphaFoldDB" id="A0A1I3K9Q4"/>
<dbReference type="STRING" id="425504.SAMN05216206_2752"/>
<proteinExistence type="predicted"/>
<evidence type="ECO:0000313" key="2">
    <source>
        <dbReference type="Proteomes" id="UP000243606"/>
    </source>
</evidence>
<keyword evidence="2" id="KW-1185">Reference proteome</keyword>
<dbReference type="InterPro" id="IPR056908">
    <property type="entry name" value="Gp80-like"/>
</dbReference>
<accession>A0A1I3K9Q4</accession>
<dbReference type="Pfam" id="PF23140">
    <property type="entry name" value="Gp80"/>
    <property type="match status" value="1"/>
</dbReference>
<gene>
    <name evidence="1" type="ORF">SAMN05216206_2752</name>
</gene>
<name>A0A1I3K9Q4_9PSED</name>
<organism evidence="1 2">
    <name type="scientific">Pseudomonas guineae</name>
    <dbReference type="NCBI Taxonomy" id="425504"/>
    <lineage>
        <taxon>Bacteria</taxon>
        <taxon>Pseudomonadati</taxon>
        <taxon>Pseudomonadota</taxon>
        <taxon>Gammaproteobacteria</taxon>
        <taxon>Pseudomonadales</taxon>
        <taxon>Pseudomonadaceae</taxon>
        <taxon>Pseudomonas</taxon>
    </lineage>
</organism>
<evidence type="ECO:0000313" key="1">
    <source>
        <dbReference type="EMBL" id="SFI68945.1"/>
    </source>
</evidence>
<sequence length="139" mass="14324">MANTTHSSAEIIKQLFTTEALAARPTAWFVAAHTGEAGIDASSNEVSTGSDANYARQAVTFATSVELGVTSAKNTADLAFPASAAAAPYTVRSVSIHTQSSGGIALAVLPLDPPRIVQPGGVLRFPINELIIEGFCHGD</sequence>
<dbReference type="EMBL" id="FOQL01000003">
    <property type="protein sequence ID" value="SFI68945.1"/>
    <property type="molecule type" value="Genomic_DNA"/>
</dbReference>